<dbReference type="Proteomes" id="UP000266196">
    <property type="component" value="Unassembled WGS sequence"/>
</dbReference>
<evidence type="ECO:0000313" key="5">
    <source>
        <dbReference type="Proteomes" id="UP000266196"/>
    </source>
</evidence>
<dbReference type="InterPro" id="IPR019734">
    <property type="entry name" value="TPR_rpt"/>
</dbReference>
<evidence type="ECO:0008006" key="6">
    <source>
        <dbReference type="Google" id="ProtNLM"/>
    </source>
</evidence>
<sequence length="575" mass="63322">MAGIHKTFLKRAVSSQRLRAVVVDYEVLCKSTVASAPTTRSTLRATILGEDDAAKKDKHGNDDDVALHDKLVDEMQRKPSLKSAAKVKDPLALEDVASDDSSVRAKYLAKMNALKQRAKLNAVMADSRSDDISSISSVPSPEPAPVAPTKHDDVAPADMTNDLPKRKVNEHTNVFLVWNAKPQLNLREYGTALTKVAKLKYTANPRTVARLVGDIDAFRKRTQLDSFADVVDGVLYDPLRLKLMKPAPLCVLEAYSNVIEQIMASVTSTFAVSHTSATSSSDSSTSSSMVLPQFVEALCRVAQTLHGKLLDDNHGSIRNTIDTCRLEHSIKVMFDTMQVLPNGTTVKSASHVPQQQVQSNLDAMLTDIQSHMGTLSLRTRKVLQRRADDLNYICVLYFMVQINDKYVLDTDASLFFILARGNIYDSRQRDLDALQTYAEALAIAESLPESHPGRALALSCLGSVCYYAGNMLVALKCFDKALTLRESLFGEEHVDTATSLNNLACCLHAMGEVDAAAMFFRSVLHVFKLGFGLAHPRVSVAMKNLDTAQRHQSRLIQDRAHVKNRDDMKHIIAGL</sequence>
<dbReference type="VEuPathDB" id="FungiDB:H257_01082"/>
<dbReference type="PANTHER" id="PTHR45641">
    <property type="entry name" value="TETRATRICOPEPTIDE REPEAT PROTEIN (AFU_ORTHOLOGUE AFUA_6G03870)"/>
    <property type="match status" value="1"/>
</dbReference>
<reference evidence="4 5" key="1">
    <citation type="submission" date="2018-08" db="EMBL/GenBank/DDBJ databases">
        <title>Aphanomyces genome sequencing and annotation.</title>
        <authorList>
            <person name="Minardi D."/>
            <person name="Oidtmann B."/>
            <person name="Van Der Giezen M."/>
            <person name="Studholme D.J."/>
        </authorList>
    </citation>
    <scope>NUCLEOTIDE SEQUENCE [LARGE SCALE GENOMIC DNA]</scope>
    <source>
        <strain evidence="4 5">197901</strain>
    </source>
</reference>
<dbReference type="InterPro" id="IPR011990">
    <property type="entry name" value="TPR-like_helical_dom_sf"/>
</dbReference>
<evidence type="ECO:0000256" key="1">
    <source>
        <dbReference type="ARBA" id="ARBA00022737"/>
    </source>
</evidence>
<comment type="caution">
    <text evidence="4">The sequence shown here is derived from an EMBL/GenBank/DDBJ whole genome shotgun (WGS) entry which is preliminary data.</text>
</comment>
<evidence type="ECO:0000256" key="2">
    <source>
        <dbReference type="ARBA" id="ARBA00022803"/>
    </source>
</evidence>
<dbReference type="PANTHER" id="PTHR45641:SF19">
    <property type="entry name" value="NEPHROCYSTIN-3"/>
    <property type="match status" value="1"/>
</dbReference>
<dbReference type="SUPFAM" id="SSF48452">
    <property type="entry name" value="TPR-like"/>
    <property type="match status" value="1"/>
</dbReference>
<evidence type="ECO:0000256" key="3">
    <source>
        <dbReference type="SAM" id="MobiDB-lite"/>
    </source>
</evidence>
<organism evidence="4 5">
    <name type="scientific">Aphanomyces astaci</name>
    <name type="common">Crayfish plague agent</name>
    <dbReference type="NCBI Taxonomy" id="112090"/>
    <lineage>
        <taxon>Eukaryota</taxon>
        <taxon>Sar</taxon>
        <taxon>Stramenopiles</taxon>
        <taxon>Oomycota</taxon>
        <taxon>Saprolegniomycetes</taxon>
        <taxon>Saprolegniales</taxon>
        <taxon>Verrucalvaceae</taxon>
        <taxon>Aphanomyces</taxon>
    </lineage>
</organism>
<name>A0A397FA23_APHAT</name>
<protein>
    <recommendedName>
        <fullName evidence="6">Kinesin light chain</fullName>
    </recommendedName>
</protein>
<keyword evidence="1" id="KW-0677">Repeat</keyword>
<gene>
    <name evidence="4" type="ORF">DYB31_004291</name>
</gene>
<evidence type="ECO:0000313" key="4">
    <source>
        <dbReference type="EMBL" id="RHZ14772.1"/>
    </source>
</evidence>
<keyword evidence="2" id="KW-0802">TPR repeat</keyword>
<feature type="region of interest" description="Disordered" evidence="3">
    <location>
        <begin position="131"/>
        <end position="155"/>
    </location>
</feature>
<dbReference type="Pfam" id="PF13424">
    <property type="entry name" value="TPR_12"/>
    <property type="match status" value="1"/>
</dbReference>
<accession>A0A397FA23</accession>
<dbReference type="Gene3D" id="1.25.40.10">
    <property type="entry name" value="Tetratricopeptide repeat domain"/>
    <property type="match status" value="1"/>
</dbReference>
<proteinExistence type="predicted"/>
<dbReference type="AlphaFoldDB" id="A0A397FA23"/>
<dbReference type="SMART" id="SM00028">
    <property type="entry name" value="TPR"/>
    <property type="match status" value="3"/>
</dbReference>
<dbReference type="VEuPathDB" id="FungiDB:H257_01083"/>
<dbReference type="EMBL" id="QUTE01010213">
    <property type="protein sequence ID" value="RHZ14772.1"/>
    <property type="molecule type" value="Genomic_DNA"/>
</dbReference>